<dbReference type="Proteomes" id="UP000626109">
    <property type="component" value="Unassembled WGS sequence"/>
</dbReference>
<organism evidence="1 2">
    <name type="scientific">Polarella glacialis</name>
    <name type="common">Dinoflagellate</name>
    <dbReference type="NCBI Taxonomy" id="89957"/>
    <lineage>
        <taxon>Eukaryota</taxon>
        <taxon>Sar</taxon>
        <taxon>Alveolata</taxon>
        <taxon>Dinophyceae</taxon>
        <taxon>Suessiales</taxon>
        <taxon>Suessiaceae</taxon>
        <taxon>Polarella</taxon>
    </lineage>
</organism>
<reference evidence="1" key="1">
    <citation type="submission" date="2021-02" db="EMBL/GenBank/DDBJ databases">
        <authorList>
            <person name="Dougan E. K."/>
            <person name="Rhodes N."/>
            <person name="Thang M."/>
            <person name="Chan C."/>
        </authorList>
    </citation>
    <scope>NUCLEOTIDE SEQUENCE</scope>
</reference>
<name>A0A813I0R0_POLGL</name>
<comment type="caution">
    <text evidence="1">The sequence shown here is derived from an EMBL/GenBank/DDBJ whole genome shotgun (WGS) entry which is preliminary data.</text>
</comment>
<dbReference type="AlphaFoldDB" id="A0A813I0R0"/>
<gene>
    <name evidence="1" type="ORF">PGLA2088_LOCUS2639</name>
</gene>
<proteinExistence type="predicted"/>
<sequence length="142" mass="15883">MASVNEPMFVFLPAMPKVLDTCIPKGVEAVSKEQHSGKSRQAPKVAENRWWTRSQQPLLCPLSGFPIKLLPYPPFKLRVDARKPSPHKFVDGKFLAMHLIVNGRAPPGIRNLEAPDIEALDEYIQRCKLGPFRPSLAMALAQ</sequence>
<dbReference type="EMBL" id="CAJNNW010002193">
    <property type="protein sequence ID" value="CAE8643969.1"/>
    <property type="molecule type" value="Genomic_DNA"/>
</dbReference>
<evidence type="ECO:0000313" key="1">
    <source>
        <dbReference type="EMBL" id="CAE8643969.1"/>
    </source>
</evidence>
<accession>A0A813I0R0</accession>
<feature type="non-terminal residue" evidence="1">
    <location>
        <position position="142"/>
    </location>
</feature>
<evidence type="ECO:0000313" key="2">
    <source>
        <dbReference type="Proteomes" id="UP000626109"/>
    </source>
</evidence>
<protein>
    <submittedName>
        <fullName evidence="1">Uncharacterized protein</fullName>
    </submittedName>
</protein>